<name>A0A5Q5BQJ3_MYCSS</name>
<dbReference type="InterPro" id="IPR032407">
    <property type="entry name" value="MHB"/>
</dbReference>
<evidence type="ECO:0000259" key="1">
    <source>
        <dbReference type="Pfam" id="PF16525"/>
    </source>
</evidence>
<dbReference type="EMBL" id="CP000384">
    <property type="protein sequence ID" value="ABG10699.1"/>
    <property type="molecule type" value="Genomic_DNA"/>
</dbReference>
<dbReference type="InterPro" id="IPR038378">
    <property type="entry name" value="MHB_sf"/>
</dbReference>
<proteinExistence type="predicted"/>
<protein>
    <recommendedName>
        <fullName evidence="1">Haemophore haem-binding domain-containing protein</fullName>
    </recommendedName>
</protein>
<dbReference type="GO" id="GO:0020037">
    <property type="term" value="F:heme binding"/>
    <property type="evidence" value="ECO:0007669"/>
    <property type="project" value="InterPro"/>
</dbReference>
<dbReference type="Gene3D" id="1.20.20.20">
    <property type="entry name" value="Haemophore, haem-binding domain"/>
    <property type="match status" value="1"/>
</dbReference>
<accession>A0A5Q5BQJ3</accession>
<dbReference type="Pfam" id="PF16525">
    <property type="entry name" value="MHB"/>
    <property type="match status" value="1"/>
</dbReference>
<gene>
    <name evidence="2" type="ordered locus">Mmcs_4595</name>
</gene>
<feature type="domain" description="Haemophore haem-binding" evidence="1">
    <location>
        <begin position="44"/>
        <end position="120"/>
    </location>
</feature>
<dbReference type="AlphaFoldDB" id="A0A5Q5BQJ3"/>
<sequence precursor="true">MMLPSQHFGHRAVIGAIGAGAVAGAVFFGGAAVASAQPPVPPPPNCSPADWAGVRAGVAAALSTYLFTHPPVNEFFATLKGQSRDQMRPQVQEYLDANPQVRAELQGIKQPADDFLNRCNQQPNPSDTPLP</sequence>
<evidence type="ECO:0000313" key="2">
    <source>
        <dbReference type="EMBL" id="ABG10699.1"/>
    </source>
</evidence>
<dbReference type="KEGG" id="mmc:Mmcs_4595"/>
<dbReference type="NCBIfam" id="TIGR04529">
    <property type="entry name" value="MTB_hemophore"/>
    <property type="match status" value="1"/>
</dbReference>
<reference evidence="2" key="1">
    <citation type="submission" date="2006-06" db="EMBL/GenBank/DDBJ databases">
        <title>Complete sequence of chromosome of Mycobacterium sp. MCS.</title>
        <authorList>
            <consortium name="US DOE Joint Genome Institute"/>
            <person name="Copeland A."/>
            <person name="Lucas S."/>
            <person name="Lapidus A."/>
            <person name="Barry K."/>
            <person name="Detter J.C."/>
            <person name="Glavina del Rio T."/>
            <person name="Hammon N."/>
            <person name="Israni S."/>
            <person name="Dalin E."/>
            <person name="Tice H."/>
            <person name="Pitluck S."/>
            <person name="Martinez M."/>
            <person name="Schmutz J."/>
            <person name="Larimer F."/>
            <person name="Land M."/>
            <person name="Hauser L."/>
            <person name="Kyrpides N."/>
            <person name="Kim E."/>
            <person name="Miller C.D."/>
            <person name="Hughes J.E."/>
            <person name="Anderson A.J."/>
            <person name="Sims R.C."/>
            <person name="Richardson P."/>
        </authorList>
    </citation>
    <scope>NUCLEOTIDE SEQUENCE [LARGE SCALE GENOMIC DNA]</scope>
    <source>
        <strain evidence="2">MCS</strain>
    </source>
</reference>
<organism evidence="2">
    <name type="scientific">Mycobacterium sp. (strain MCS)</name>
    <dbReference type="NCBI Taxonomy" id="164756"/>
    <lineage>
        <taxon>Bacteria</taxon>
        <taxon>Bacillati</taxon>
        <taxon>Actinomycetota</taxon>
        <taxon>Actinomycetes</taxon>
        <taxon>Mycobacteriales</taxon>
        <taxon>Mycobacteriaceae</taxon>
        <taxon>Mycobacterium</taxon>
    </lineage>
</organism>